<dbReference type="PANTHER" id="PTHR36350:SF3">
    <property type="entry name" value="TRANSMEMBRANE PROTEIN"/>
    <property type="match status" value="1"/>
</dbReference>
<dbReference type="Proteomes" id="UP000091857">
    <property type="component" value="Chromosome 17"/>
</dbReference>
<comment type="caution">
    <text evidence="2">The sequence shown here is derived from an EMBL/GenBank/DDBJ whole genome shotgun (WGS) entry which is preliminary data.</text>
</comment>
<dbReference type="AlphaFoldDB" id="A0A2C9U5L3"/>
<evidence type="ECO:0000313" key="3">
    <source>
        <dbReference type="Proteomes" id="UP000091857"/>
    </source>
</evidence>
<keyword evidence="1" id="KW-0812">Transmembrane</keyword>
<evidence type="ECO:0000256" key="1">
    <source>
        <dbReference type="SAM" id="Phobius"/>
    </source>
</evidence>
<dbReference type="EMBL" id="CM004403">
    <property type="protein sequence ID" value="OAY25137.1"/>
    <property type="molecule type" value="Genomic_DNA"/>
</dbReference>
<feature type="transmembrane region" description="Helical" evidence="1">
    <location>
        <begin position="30"/>
        <end position="50"/>
    </location>
</feature>
<dbReference type="Gramene" id="Manes.17G069900.1.v8.1">
    <property type="protein sequence ID" value="Manes.17G069900.1.v8.1.CDS"/>
    <property type="gene ID" value="Manes.17G069900.v8.1"/>
</dbReference>
<sequence length="262" mass="29735">MLNFTRKLMGKFDFRLENFLNSFTGKSRHGAVAVILAAPIVIIAGTYMVFRRAKHACKRKNDGVFARSMSIGALHGGILSLERLTYYHQARADAASLNTAESELKVLLAEEQPDFKKLQSIVAKLEMSGKEAFAVEILERAVDKARKDKKPHEAYEIEMLLVEMLIYKGDYKKALTCACLSDEAITDARRPLFKAIIHIMLEHPKEEATKCWEEFTEVRTLFQYPPSSQEDGQSQQGSTSFNEFEIFVKVLKQNIAKAHTKR</sequence>
<proteinExistence type="predicted"/>
<evidence type="ECO:0000313" key="2">
    <source>
        <dbReference type="EMBL" id="OAY25137.1"/>
    </source>
</evidence>
<protein>
    <submittedName>
        <fullName evidence="2">Uncharacterized protein</fullName>
    </submittedName>
</protein>
<keyword evidence="1" id="KW-0472">Membrane</keyword>
<keyword evidence="3" id="KW-1185">Reference proteome</keyword>
<dbReference type="PANTHER" id="PTHR36350">
    <property type="entry name" value="TRANSMEMBRANE PROTEIN"/>
    <property type="match status" value="1"/>
</dbReference>
<organism evidence="2 3">
    <name type="scientific">Manihot esculenta</name>
    <name type="common">Cassava</name>
    <name type="synonym">Jatropha manihot</name>
    <dbReference type="NCBI Taxonomy" id="3983"/>
    <lineage>
        <taxon>Eukaryota</taxon>
        <taxon>Viridiplantae</taxon>
        <taxon>Streptophyta</taxon>
        <taxon>Embryophyta</taxon>
        <taxon>Tracheophyta</taxon>
        <taxon>Spermatophyta</taxon>
        <taxon>Magnoliopsida</taxon>
        <taxon>eudicotyledons</taxon>
        <taxon>Gunneridae</taxon>
        <taxon>Pentapetalae</taxon>
        <taxon>rosids</taxon>
        <taxon>fabids</taxon>
        <taxon>Malpighiales</taxon>
        <taxon>Euphorbiaceae</taxon>
        <taxon>Crotonoideae</taxon>
        <taxon>Manihoteae</taxon>
        <taxon>Manihot</taxon>
    </lineage>
</organism>
<keyword evidence="1" id="KW-1133">Transmembrane helix</keyword>
<accession>A0A2C9U5L3</accession>
<gene>
    <name evidence="2" type="ORF">MANES_17G069900v8</name>
</gene>
<name>A0A2C9U5L3_MANES</name>
<reference evidence="3" key="1">
    <citation type="journal article" date="2016" name="Nat. Biotechnol.">
        <title>Sequencing wild and cultivated cassava and related species reveals extensive interspecific hybridization and genetic diversity.</title>
        <authorList>
            <person name="Bredeson J.V."/>
            <person name="Lyons J.B."/>
            <person name="Prochnik S.E."/>
            <person name="Wu G.A."/>
            <person name="Ha C.M."/>
            <person name="Edsinger-Gonzales E."/>
            <person name="Grimwood J."/>
            <person name="Schmutz J."/>
            <person name="Rabbi I.Y."/>
            <person name="Egesi C."/>
            <person name="Nauluvula P."/>
            <person name="Lebot V."/>
            <person name="Ndunguru J."/>
            <person name="Mkamilo G."/>
            <person name="Bart R.S."/>
            <person name="Setter T.L."/>
            <person name="Gleadow R.M."/>
            <person name="Kulakow P."/>
            <person name="Ferguson M.E."/>
            <person name="Rounsley S."/>
            <person name="Rokhsar D.S."/>
        </authorList>
    </citation>
    <scope>NUCLEOTIDE SEQUENCE [LARGE SCALE GENOMIC DNA]</scope>
    <source>
        <strain evidence="3">cv. AM560-2</strain>
    </source>
</reference>